<gene>
    <name evidence="2" type="ORF">A4U43_C09F1870</name>
</gene>
<keyword evidence="3" id="KW-1185">Reference proteome</keyword>
<feature type="region of interest" description="Disordered" evidence="1">
    <location>
        <begin position="106"/>
        <end position="144"/>
    </location>
</feature>
<protein>
    <submittedName>
        <fullName evidence="2">Uncharacterized protein</fullName>
    </submittedName>
</protein>
<evidence type="ECO:0000313" key="2">
    <source>
        <dbReference type="EMBL" id="ONK57572.1"/>
    </source>
</evidence>
<evidence type="ECO:0000256" key="1">
    <source>
        <dbReference type="SAM" id="MobiDB-lite"/>
    </source>
</evidence>
<feature type="compositionally biased region" description="Polar residues" evidence="1">
    <location>
        <begin position="393"/>
        <end position="410"/>
    </location>
</feature>
<sequence>MNVEKQTASSTREGVSLVLADAFECEDNTLNVVHTIAISEPGSEDADDPNSDNRVELRENSDDNTIIASSRKQGVDQGLNLSVCGMTLASGTTGIFENNECSPAANRSVVGSEDLSKSSSRESLARIGNDSSIKAHTQDEKSDKYQDIPESFEQASNVEEAWVARGAHSMFVDDLFGMDSNGSAQVSQWGHHEDNLSHHSGRFSELSIAEALEMGDGKMKAVAVSGNSDAEKEEAYECEMSPEAENFLSGSNKPCAEMDSEATYSAEQSGGQEERRVYIQEALDISRFTEDQNADGLDGTKIEGSATRDCTFDQTETITMATVANQEELNARNCTNFADQVFFKENSGVKRSIENEFEYSTYQGIFTAQQSSVSLDTGAFRDTGTAMHDESIGSGSKFSTSHGINNREVT</sequence>
<reference evidence="3" key="1">
    <citation type="journal article" date="2017" name="Nat. Commun.">
        <title>The asparagus genome sheds light on the origin and evolution of a young Y chromosome.</title>
        <authorList>
            <person name="Harkess A."/>
            <person name="Zhou J."/>
            <person name="Xu C."/>
            <person name="Bowers J.E."/>
            <person name="Van der Hulst R."/>
            <person name="Ayyampalayam S."/>
            <person name="Mercati F."/>
            <person name="Riccardi P."/>
            <person name="McKain M.R."/>
            <person name="Kakrana A."/>
            <person name="Tang H."/>
            <person name="Ray J."/>
            <person name="Groenendijk J."/>
            <person name="Arikit S."/>
            <person name="Mathioni S.M."/>
            <person name="Nakano M."/>
            <person name="Shan H."/>
            <person name="Telgmann-Rauber A."/>
            <person name="Kanno A."/>
            <person name="Yue Z."/>
            <person name="Chen H."/>
            <person name="Li W."/>
            <person name="Chen Y."/>
            <person name="Xu X."/>
            <person name="Zhang Y."/>
            <person name="Luo S."/>
            <person name="Chen H."/>
            <person name="Gao J."/>
            <person name="Mao Z."/>
            <person name="Pires J.C."/>
            <person name="Luo M."/>
            <person name="Kudrna D."/>
            <person name="Wing R.A."/>
            <person name="Meyers B.C."/>
            <person name="Yi K."/>
            <person name="Kong H."/>
            <person name="Lavrijsen P."/>
            <person name="Sunseri F."/>
            <person name="Falavigna A."/>
            <person name="Ye Y."/>
            <person name="Leebens-Mack J.H."/>
            <person name="Chen G."/>
        </authorList>
    </citation>
    <scope>NUCLEOTIDE SEQUENCE [LARGE SCALE GENOMIC DNA]</scope>
    <source>
        <strain evidence="3">cv. DH0086</strain>
    </source>
</reference>
<name>A0A5P1E4J1_ASPOF</name>
<accession>A0A5P1E4J1</accession>
<feature type="compositionally biased region" description="Basic and acidic residues" evidence="1">
    <location>
        <begin position="51"/>
        <end position="61"/>
    </location>
</feature>
<evidence type="ECO:0000313" key="3">
    <source>
        <dbReference type="Proteomes" id="UP000243459"/>
    </source>
</evidence>
<feature type="compositionally biased region" description="Basic and acidic residues" evidence="1">
    <location>
        <begin position="114"/>
        <end position="124"/>
    </location>
</feature>
<dbReference type="Gramene" id="ONK57572">
    <property type="protein sequence ID" value="ONK57572"/>
    <property type="gene ID" value="A4U43_C09F1870"/>
</dbReference>
<proteinExistence type="predicted"/>
<organism evidence="2 3">
    <name type="scientific">Asparagus officinalis</name>
    <name type="common">Garden asparagus</name>
    <dbReference type="NCBI Taxonomy" id="4686"/>
    <lineage>
        <taxon>Eukaryota</taxon>
        <taxon>Viridiplantae</taxon>
        <taxon>Streptophyta</taxon>
        <taxon>Embryophyta</taxon>
        <taxon>Tracheophyta</taxon>
        <taxon>Spermatophyta</taxon>
        <taxon>Magnoliopsida</taxon>
        <taxon>Liliopsida</taxon>
        <taxon>Asparagales</taxon>
        <taxon>Asparagaceae</taxon>
        <taxon>Asparagoideae</taxon>
        <taxon>Asparagus</taxon>
    </lineage>
</organism>
<feature type="region of interest" description="Disordered" evidence="1">
    <location>
        <begin position="386"/>
        <end position="410"/>
    </location>
</feature>
<dbReference type="AlphaFoldDB" id="A0A5P1E4J1"/>
<dbReference type="Proteomes" id="UP000243459">
    <property type="component" value="Chromosome 9"/>
</dbReference>
<dbReference type="EMBL" id="CM007389">
    <property type="protein sequence ID" value="ONK57572.1"/>
    <property type="molecule type" value="Genomic_DNA"/>
</dbReference>
<feature type="region of interest" description="Disordered" evidence="1">
    <location>
        <begin position="39"/>
        <end position="62"/>
    </location>
</feature>